<evidence type="ECO:0000256" key="1">
    <source>
        <dbReference type="ARBA" id="ARBA00023015"/>
    </source>
</evidence>
<evidence type="ECO:0000256" key="4">
    <source>
        <dbReference type="PROSITE-ProRule" id="PRU00335"/>
    </source>
</evidence>
<sequence>MARQSMREEIVEAALAQFHERGFNAAAVKDITDRAGVPKGSFYNHFESKEALALVALGRYGDGRRLGDLADKSVEPVARIRAHFEFLRDEQLEVGIAKGCLLGNFGAEIVDHSETIRGGVRSGLAIWAEMLSGALVDGQQAGSIRKDLDPDVTARYLVSAWEGTLIQARTFKSADVFDSFFDLTFNSLLKP</sequence>
<dbReference type="SUPFAM" id="SSF46689">
    <property type="entry name" value="Homeodomain-like"/>
    <property type="match status" value="1"/>
</dbReference>
<dbReference type="Pfam" id="PF00440">
    <property type="entry name" value="TetR_N"/>
    <property type="match status" value="1"/>
</dbReference>
<name>A0ABN2EXV1_9ACTN</name>
<dbReference type="InterPro" id="IPR009057">
    <property type="entry name" value="Homeodomain-like_sf"/>
</dbReference>
<evidence type="ECO:0000256" key="2">
    <source>
        <dbReference type="ARBA" id="ARBA00023125"/>
    </source>
</evidence>
<feature type="DNA-binding region" description="H-T-H motif" evidence="4">
    <location>
        <begin position="27"/>
        <end position="46"/>
    </location>
</feature>
<keyword evidence="2 4" id="KW-0238">DNA-binding</keyword>
<dbReference type="PROSITE" id="PS50977">
    <property type="entry name" value="HTH_TETR_2"/>
    <property type="match status" value="1"/>
</dbReference>
<dbReference type="RefSeq" id="WP_344108241.1">
    <property type="nucleotide sequence ID" value="NZ_BAAANE010000002.1"/>
</dbReference>
<dbReference type="EMBL" id="BAAANE010000002">
    <property type="protein sequence ID" value="GAA1621299.1"/>
    <property type="molecule type" value="Genomic_DNA"/>
</dbReference>
<keyword evidence="3" id="KW-0804">Transcription</keyword>
<dbReference type="PANTHER" id="PTHR47506:SF1">
    <property type="entry name" value="HTH-TYPE TRANSCRIPTIONAL REGULATOR YJDC"/>
    <property type="match status" value="1"/>
</dbReference>
<dbReference type="InterPro" id="IPR036271">
    <property type="entry name" value="Tet_transcr_reg_TetR-rel_C_sf"/>
</dbReference>
<protein>
    <submittedName>
        <fullName evidence="6">TetR/AcrR family transcriptional regulator</fullName>
    </submittedName>
</protein>
<gene>
    <name evidence="6" type="ORF">GCM10009744_05370</name>
</gene>
<evidence type="ECO:0000256" key="3">
    <source>
        <dbReference type="ARBA" id="ARBA00023163"/>
    </source>
</evidence>
<evidence type="ECO:0000313" key="7">
    <source>
        <dbReference type="Proteomes" id="UP001501319"/>
    </source>
</evidence>
<evidence type="ECO:0000313" key="6">
    <source>
        <dbReference type="EMBL" id="GAA1621299.1"/>
    </source>
</evidence>
<keyword evidence="7" id="KW-1185">Reference proteome</keyword>
<keyword evidence="1" id="KW-0805">Transcription regulation</keyword>
<proteinExistence type="predicted"/>
<feature type="domain" description="HTH tetR-type" evidence="5">
    <location>
        <begin position="4"/>
        <end position="64"/>
    </location>
</feature>
<reference evidence="6 7" key="1">
    <citation type="journal article" date="2019" name="Int. J. Syst. Evol. Microbiol.">
        <title>The Global Catalogue of Microorganisms (GCM) 10K type strain sequencing project: providing services to taxonomists for standard genome sequencing and annotation.</title>
        <authorList>
            <consortium name="The Broad Institute Genomics Platform"/>
            <consortium name="The Broad Institute Genome Sequencing Center for Infectious Disease"/>
            <person name="Wu L."/>
            <person name="Ma J."/>
        </authorList>
    </citation>
    <scope>NUCLEOTIDE SEQUENCE [LARGE SCALE GENOMIC DNA]</scope>
    <source>
        <strain evidence="6 7">JCM 14306</strain>
    </source>
</reference>
<dbReference type="PRINTS" id="PR00455">
    <property type="entry name" value="HTHTETR"/>
</dbReference>
<dbReference type="Proteomes" id="UP001501319">
    <property type="component" value="Unassembled WGS sequence"/>
</dbReference>
<accession>A0ABN2EXV1</accession>
<evidence type="ECO:0000259" key="5">
    <source>
        <dbReference type="PROSITE" id="PS50977"/>
    </source>
</evidence>
<comment type="caution">
    <text evidence="6">The sequence shown here is derived from an EMBL/GenBank/DDBJ whole genome shotgun (WGS) entry which is preliminary data.</text>
</comment>
<dbReference type="Pfam" id="PF16925">
    <property type="entry name" value="TetR_C_13"/>
    <property type="match status" value="1"/>
</dbReference>
<dbReference type="Gene3D" id="1.10.357.10">
    <property type="entry name" value="Tetracycline Repressor, domain 2"/>
    <property type="match status" value="1"/>
</dbReference>
<dbReference type="PANTHER" id="PTHR47506">
    <property type="entry name" value="TRANSCRIPTIONAL REGULATORY PROTEIN"/>
    <property type="match status" value="1"/>
</dbReference>
<dbReference type="InterPro" id="IPR001647">
    <property type="entry name" value="HTH_TetR"/>
</dbReference>
<dbReference type="SUPFAM" id="SSF48498">
    <property type="entry name" value="Tetracyclin repressor-like, C-terminal domain"/>
    <property type="match status" value="1"/>
</dbReference>
<dbReference type="InterPro" id="IPR011075">
    <property type="entry name" value="TetR_C"/>
</dbReference>
<organism evidence="6 7">
    <name type="scientific">Kribbella alba</name>
    <dbReference type="NCBI Taxonomy" id="190197"/>
    <lineage>
        <taxon>Bacteria</taxon>
        <taxon>Bacillati</taxon>
        <taxon>Actinomycetota</taxon>
        <taxon>Actinomycetes</taxon>
        <taxon>Propionibacteriales</taxon>
        <taxon>Kribbellaceae</taxon>
        <taxon>Kribbella</taxon>
    </lineage>
</organism>